<feature type="transmembrane region" description="Helical" evidence="1">
    <location>
        <begin position="214"/>
        <end position="236"/>
    </location>
</feature>
<dbReference type="EMBL" id="CP011913">
    <property type="protein sequence ID" value="AKN76880.1"/>
    <property type="molecule type" value="Genomic_DNA"/>
</dbReference>
<evidence type="ECO:0000313" key="3">
    <source>
        <dbReference type="EMBL" id="AKN76880.1"/>
    </source>
</evidence>
<organism evidence="3 4">
    <name type="scientific">Corynebacterium ulcerans FRC58</name>
    <dbReference type="NCBI Taxonomy" id="1408268"/>
    <lineage>
        <taxon>Bacteria</taxon>
        <taxon>Bacillati</taxon>
        <taxon>Actinomycetota</taxon>
        <taxon>Actinomycetes</taxon>
        <taxon>Mycobacteriales</taxon>
        <taxon>Corynebacteriaceae</taxon>
        <taxon>Corynebacterium</taxon>
    </lineage>
</organism>
<keyword evidence="1" id="KW-0472">Membrane</keyword>
<protein>
    <submittedName>
        <fullName evidence="3">Uncharacterized protein</fullName>
    </submittedName>
</protein>
<keyword evidence="1" id="KW-0812">Transmembrane</keyword>
<keyword evidence="4" id="KW-1185">Reference proteome</keyword>
<name>A0ABM5U1I5_CORUL</name>
<sequence length="242" mass="25840">MLRIKRFLTPILAVALFTTASPVAQAQQQESAATTISTSTQRNGDVTLTRSITVATPQDGTQTGDGKTVTVNPGDTINVKLELKVAGRGNNGFTDFMEHLSPIGSFDPSTGKKTVVTKDTGATEPSVTPLDKLLNRTFNKKDSRTIESIVNQGGFGELGAQITYEYSYTAANQPGTFVTSFQMKDPSTKEYTEKELPLTVVVKDTDGGSILGKVFAWIGGIAGILTLIGGGVWHLVKNVLRL</sequence>
<reference evidence="3 4" key="1">
    <citation type="journal article" date="2014" name="Int. J. Syst. Evol. Microbiol.">
        <title>Draft Genome Sequence of Corynebacterium ulcerans FRC58, Isolated from the Bronchitic Aspiration of a Patient in France.</title>
        <authorList>
            <person name="Silva Ado S."/>
            <person name="Barauna R.A."/>
            <person name="de Sa P.C."/>
            <person name="das Gracas D.A."/>
            <person name="Carneiro A.R."/>
            <person name="Thouvenin M."/>
            <person name="Azevedo V."/>
            <person name="Badell E."/>
            <person name="Guiso N."/>
            <person name="da Silva A.L."/>
            <person name="Ramos R.T."/>
        </authorList>
    </citation>
    <scope>NUCLEOTIDE SEQUENCE [LARGE SCALE GENOMIC DNA]</scope>
    <source>
        <strain evidence="3 4">FRC58</strain>
    </source>
</reference>
<feature type="signal peptide" evidence="2">
    <location>
        <begin position="1"/>
        <end position="26"/>
    </location>
</feature>
<gene>
    <name evidence="3" type="ORF">CulFRC58_1026</name>
</gene>
<evidence type="ECO:0000313" key="4">
    <source>
        <dbReference type="Proteomes" id="UP000036185"/>
    </source>
</evidence>
<accession>A0ABM5U1I5</accession>
<proteinExistence type="predicted"/>
<evidence type="ECO:0000256" key="1">
    <source>
        <dbReference type="SAM" id="Phobius"/>
    </source>
</evidence>
<dbReference type="Proteomes" id="UP000036185">
    <property type="component" value="Chromosome"/>
</dbReference>
<keyword evidence="1" id="KW-1133">Transmembrane helix</keyword>
<evidence type="ECO:0000256" key="2">
    <source>
        <dbReference type="SAM" id="SignalP"/>
    </source>
</evidence>
<feature type="chain" id="PRO_5046057681" evidence="2">
    <location>
        <begin position="27"/>
        <end position="242"/>
    </location>
</feature>
<keyword evidence="2" id="KW-0732">Signal</keyword>